<gene>
    <name evidence="1" type="ORF">T12_15578</name>
</gene>
<protein>
    <submittedName>
        <fullName evidence="1">Uncharacterized protein</fullName>
    </submittedName>
</protein>
<reference evidence="1 2" key="1">
    <citation type="submission" date="2015-01" db="EMBL/GenBank/DDBJ databases">
        <title>Evolution of Trichinella species and genotypes.</title>
        <authorList>
            <person name="Korhonen P.K."/>
            <person name="Edoardo P."/>
            <person name="Giuseppe L.R."/>
            <person name="Gasser R.B."/>
        </authorList>
    </citation>
    <scope>NUCLEOTIDE SEQUENCE [LARGE SCALE GENOMIC DNA]</scope>
    <source>
        <strain evidence="1">ISS2496</strain>
    </source>
</reference>
<evidence type="ECO:0000313" key="1">
    <source>
        <dbReference type="EMBL" id="KRY21222.1"/>
    </source>
</evidence>
<proteinExistence type="predicted"/>
<evidence type="ECO:0000313" key="2">
    <source>
        <dbReference type="Proteomes" id="UP000054783"/>
    </source>
</evidence>
<dbReference type="EMBL" id="JYDQ01000018">
    <property type="protein sequence ID" value="KRY21222.1"/>
    <property type="molecule type" value="Genomic_DNA"/>
</dbReference>
<name>A0A0V1A8V1_9BILA</name>
<sequence>MLFEKAITVENPCNASFVLCSSRFEYHKYCGVSLTVIRTNTSNKQASSGATNAIGHFCSFPHNSGKVIIKDNVFPRPMNICNRLPQAPR</sequence>
<dbReference type="Proteomes" id="UP000054783">
    <property type="component" value="Unassembled WGS sequence"/>
</dbReference>
<organism evidence="1 2">
    <name type="scientific">Trichinella patagoniensis</name>
    <dbReference type="NCBI Taxonomy" id="990121"/>
    <lineage>
        <taxon>Eukaryota</taxon>
        <taxon>Metazoa</taxon>
        <taxon>Ecdysozoa</taxon>
        <taxon>Nematoda</taxon>
        <taxon>Enoplea</taxon>
        <taxon>Dorylaimia</taxon>
        <taxon>Trichinellida</taxon>
        <taxon>Trichinellidae</taxon>
        <taxon>Trichinella</taxon>
    </lineage>
</organism>
<keyword evidence="2" id="KW-1185">Reference proteome</keyword>
<comment type="caution">
    <text evidence="1">The sequence shown here is derived from an EMBL/GenBank/DDBJ whole genome shotgun (WGS) entry which is preliminary data.</text>
</comment>
<accession>A0A0V1A8V1</accession>
<dbReference type="AlphaFoldDB" id="A0A0V1A8V1"/>